<evidence type="ECO:0000313" key="4">
    <source>
        <dbReference type="Proteomes" id="UP000663868"/>
    </source>
</evidence>
<dbReference type="GO" id="GO:0005085">
    <property type="term" value="F:guanyl-nucleotide exchange factor activity"/>
    <property type="evidence" value="ECO:0007669"/>
    <property type="project" value="UniProtKB-KW"/>
</dbReference>
<organism evidence="3 4">
    <name type="scientific">Adineta steineri</name>
    <dbReference type="NCBI Taxonomy" id="433720"/>
    <lineage>
        <taxon>Eukaryota</taxon>
        <taxon>Metazoa</taxon>
        <taxon>Spiralia</taxon>
        <taxon>Gnathifera</taxon>
        <taxon>Rotifera</taxon>
        <taxon>Eurotatoria</taxon>
        <taxon>Bdelloidea</taxon>
        <taxon>Adinetida</taxon>
        <taxon>Adinetidae</taxon>
        <taxon>Adineta</taxon>
    </lineage>
</organism>
<dbReference type="InterPro" id="IPR051336">
    <property type="entry name" value="RhoGEF_Guanine_NuclExch_SF"/>
</dbReference>
<evidence type="ECO:0000313" key="3">
    <source>
        <dbReference type="EMBL" id="CAF4409299.1"/>
    </source>
</evidence>
<protein>
    <recommendedName>
        <fullName evidence="2">DH domain-containing protein</fullName>
    </recommendedName>
</protein>
<dbReference type="Gene3D" id="1.20.900.10">
    <property type="entry name" value="Dbl homology (DH) domain"/>
    <property type="match status" value="1"/>
</dbReference>
<dbReference type="Pfam" id="PF00621">
    <property type="entry name" value="RhoGEF"/>
    <property type="match status" value="1"/>
</dbReference>
<keyword evidence="1" id="KW-0344">Guanine-nucleotide releasing factor</keyword>
<dbReference type="AlphaFoldDB" id="A0A820PJB7"/>
<name>A0A820PJB7_9BILA</name>
<evidence type="ECO:0000256" key="1">
    <source>
        <dbReference type="ARBA" id="ARBA00022658"/>
    </source>
</evidence>
<dbReference type="PROSITE" id="PS50010">
    <property type="entry name" value="DH_2"/>
    <property type="match status" value="1"/>
</dbReference>
<feature type="non-terminal residue" evidence="3">
    <location>
        <position position="67"/>
    </location>
</feature>
<proteinExistence type="predicted"/>
<dbReference type="EMBL" id="CAJOBB010025553">
    <property type="protein sequence ID" value="CAF4409299.1"/>
    <property type="molecule type" value="Genomic_DNA"/>
</dbReference>
<dbReference type="PANTHER" id="PTHR22826">
    <property type="entry name" value="RHO GUANINE EXCHANGE FACTOR-RELATED"/>
    <property type="match status" value="1"/>
</dbReference>
<dbReference type="PANTHER" id="PTHR22826:SF211">
    <property type="entry name" value="LD43457P"/>
    <property type="match status" value="1"/>
</dbReference>
<dbReference type="InterPro" id="IPR035899">
    <property type="entry name" value="DBL_dom_sf"/>
</dbReference>
<sequence length="67" mass="8049">MGYPFFLKTQQSLVYRLPLDSYMLKPIQRITQYQLLLKETIKYTRNEQECLHLQEALPVIFDILSDL</sequence>
<dbReference type="InterPro" id="IPR000219">
    <property type="entry name" value="DH_dom"/>
</dbReference>
<dbReference type="GO" id="GO:0005737">
    <property type="term" value="C:cytoplasm"/>
    <property type="evidence" value="ECO:0007669"/>
    <property type="project" value="TreeGrafter"/>
</dbReference>
<comment type="caution">
    <text evidence="3">The sequence shown here is derived from an EMBL/GenBank/DDBJ whole genome shotgun (WGS) entry which is preliminary data.</text>
</comment>
<accession>A0A820PJB7</accession>
<dbReference type="Proteomes" id="UP000663868">
    <property type="component" value="Unassembled WGS sequence"/>
</dbReference>
<gene>
    <name evidence="3" type="ORF">KXQ929_LOCUS51488</name>
</gene>
<feature type="non-terminal residue" evidence="3">
    <location>
        <position position="1"/>
    </location>
</feature>
<dbReference type="SUPFAM" id="SSF48065">
    <property type="entry name" value="DBL homology domain (DH-domain)"/>
    <property type="match status" value="1"/>
</dbReference>
<evidence type="ECO:0000259" key="2">
    <source>
        <dbReference type="PROSITE" id="PS50010"/>
    </source>
</evidence>
<reference evidence="3" key="1">
    <citation type="submission" date="2021-02" db="EMBL/GenBank/DDBJ databases">
        <authorList>
            <person name="Nowell W R."/>
        </authorList>
    </citation>
    <scope>NUCLEOTIDE SEQUENCE</scope>
</reference>
<feature type="domain" description="DH" evidence="2">
    <location>
        <begin position="1"/>
        <end position="67"/>
    </location>
</feature>